<dbReference type="Proteomes" id="UP001054945">
    <property type="component" value="Unassembled WGS sequence"/>
</dbReference>
<feature type="compositionally biased region" description="Polar residues" evidence="1">
    <location>
        <begin position="112"/>
        <end position="122"/>
    </location>
</feature>
<feature type="compositionally biased region" description="Basic residues" evidence="1">
    <location>
        <begin position="1"/>
        <end position="10"/>
    </location>
</feature>
<dbReference type="EMBL" id="BPLR01004707">
    <property type="protein sequence ID" value="GIX96865.1"/>
    <property type="molecule type" value="Genomic_DNA"/>
</dbReference>
<dbReference type="AlphaFoldDB" id="A0AAV4PIC9"/>
<evidence type="ECO:0000313" key="2">
    <source>
        <dbReference type="EMBL" id="GIX96865.1"/>
    </source>
</evidence>
<name>A0AAV4PIC9_CAEEX</name>
<protein>
    <submittedName>
        <fullName evidence="2">Uncharacterized protein</fullName>
    </submittedName>
</protein>
<gene>
    <name evidence="2" type="ORF">CEXT_571671</name>
</gene>
<organism evidence="2 3">
    <name type="scientific">Caerostris extrusa</name>
    <name type="common">Bark spider</name>
    <name type="synonym">Caerostris bankana</name>
    <dbReference type="NCBI Taxonomy" id="172846"/>
    <lineage>
        <taxon>Eukaryota</taxon>
        <taxon>Metazoa</taxon>
        <taxon>Ecdysozoa</taxon>
        <taxon>Arthropoda</taxon>
        <taxon>Chelicerata</taxon>
        <taxon>Arachnida</taxon>
        <taxon>Araneae</taxon>
        <taxon>Araneomorphae</taxon>
        <taxon>Entelegynae</taxon>
        <taxon>Araneoidea</taxon>
        <taxon>Araneidae</taxon>
        <taxon>Caerostris</taxon>
    </lineage>
</organism>
<evidence type="ECO:0000313" key="3">
    <source>
        <dbReference type="Proteomes" id="UP001054945"/>
    </source>
</evidence>
<evidence type="ECO:0000256" key="1">
    <source>
        <dbReference type="SAM" id="MobiDB-lite"/>
    </source>
</evidence>
<comment type="caution">
    <text evidence="2">The sequence shown here is derived from an EMBL/GenBank/DDBJ whole genome shotgun (WGS) entry which is preliminary data.</text>
</comment>
<feature type="region of interest" description="Disordered" evidence="1">
    <location>
        <begin position="101"/>
        <end position="122"/>
    </location>
</feature>
<feature type="region of interest" description="Disordered" evidence="1">
    <location>
        <begin position="1"/>
        <end position="22"/>
    </location>
</feature>
<keyword evidence="3" id="KW-1185">Reference proteome</keyword>
<accession>A0AAV4PIC9</accession>
<proteinExistence type="predicted"/>
<sequence length="134" mass="15029">MKLKSSKARKGPLCATHAGHEPLRQHAANSKLEMDAPQPGNDCSVMNGHSKIEFATLFQVINLFSPNSKLKCRRFMESYIDFSQDIKTICEGHLSQSFKNDDSDAFSPIQDPLNTSTSSEFMSANEQKLIEFEE</sequence>
<reference evidence="2 3" key="1">
    <citation type="submission" date="2021-06" db="EMBL/GenBank/DDBJ databases">
        <title>Caerostris extrusa draft genome.</title>
        <authorList>
            <person name="Kono N."/>
            <person name="Arakawa K."/>
        </authorList>
    </citation>
    <scope>NUCLEOTIDE SEQUENCE [LARGE SCALE GENOMIC DNA]</scope>
</reference>